<gene>
    <name evidence="12" type="primary">pstA</name>
    <name evidence="12" type="ORF">ENF32_02745</name>
</gene>
<evidence type="ECO:0000256" key="5">
    <source>
        <dbReference type="ARBA" id="ARBA00022475"/>
    </source>
</evidence>
<feature type="transmembrane region" description="Helical" evidence="10">
    <location>
        <begin position="252"/>
        <end position="274"/>
    </location>
</feature>
<feature type="transmembrane region" description="Helical" evidence="10">
    <location>
        <begin position="134"/>
        <end position="153"/>
    </location>
</feature>
<comment type="caution">
    <text evidence="12">The sequence shown here is derived from an EMBL/GenBank/DDBJ whole genome shotgun (WGS) entry which is preliminary data.</text>
</comment>
<evidence type="ECO:0000256" key="8">
    <source>
        <dbReference type="ARBA" id="ARBA00022989"/>
    </source>
</evidence>
<dbReference type="EMBL" id="DQWS01000106">
    <property type="protein sequence ID" value="HDD52972.1"/>
    <property type="molecule type" value="Genomic_DNA"/>
</dbReference>
<feature type="transmembrane region" description="Helical" evidence="10">
    <location>
        <begin position="105"/>
        <end position="128"/>
    </location>
</feature>
<dbReference type="GO" id="GO:0005315">
    <property type="term" value="F:phosphate transmembrane transporter activity"/>
    <property type="evidence" value="ECO:0007669"/>
    <property type="project" value="InterPro"/>
</dbReference>
<dbReference type="InterPro" id="IPR005672">
    <property type="entry name" value="Phosphate_PstA"/>
</dbReference>
<reference evidence="12" key="1">
    <citation type="journal article" date="2020" name="mSystems">
        <title>Genome- and Community-Level Interaction Insights into Carbon Utilization and Element Cycling Functions of Hydrothermarchaeota in Hydrothermal Sediment.</title>
        <authorList>
            <person name="Zhou Z."/>
            <person name="Liu Y."/>
            <person name="Xu W."/>
            <person name="Pan J."/>
            <person name="Luo Z.H."/>
            <person name="Li M."/>
        </authorList>
    </citation>
    <scope>NUCLEOTIDE SEQUENCE [LARGE SCALE GENOMIC DNA]</scope>
    <source>
        <strain evidence="12">HyVt-115</strain>
    </source>
</reference>
<comment type="similarity">
    <text evidence="2 10">Belongs to the binding-protein-dependent transport system permease family. CysTW subfamily.</text>
</comment>
<keyword evidence="4" id="KW-0813">Transport</keyword>
<feature type="transmembrane region" description="Helical" evidence="10">
    <location>
        <begin position="14"/>
        <end position="39"/>
    </location>
</feature>
<dbReference type="PANTHER" id="PTHR42922">
    <property type="entry name" value="PHOSPHATE TRANSPORT SYSTEM PERMEASE PROTEIN PSTA"/>
    <property type="match status" value="1"/>
</dbReference>
<feature type="domain" description="ABC transmembrane type-1" evidence="11">
    <location>
        <begin position="68"/>
        <end position="270"/>
    </location>
</feature>
<dbReference type="GO" id="GO:0035435">
    <property type="term" value="P:phosphate ion transmembrane transport"/>
    <property type="evidence" value="ECO:0007669"/>
    <property type="project" value="InterPro"/>
</dbReference>
<evidence type="ECO:0000256" key="10">
    <source>
        <dbReference type="RuleBase" id="RU363043"/>
    </source>
</evidence>
<dbReference type="NCBIfam" id="TIGR00974">
    <property type="entry name" value="3a0107s02c"/>
    <property type="match status" value="1"/>
</dbReference>
<keyword evidence="9 10" id="KW-0472">Membrane</keyword>
<dbReference type="Gene3D" id="1.10.3720.10">
    <property type="entry name" value="MetI-like"/>
    <property type="match status" value="1"/>
</dbReference>
<dbReference type="SUPFAM" id="SSF161098">
    <property type="entry name" value="MetI-like"/>
    <property type="match status" value="1"/>
</dbReference>
<evidence type="ECO:0000313" key="12">
    <source>
        <dbReference type="EMBL" id="HDD52972.1"/>
    </source>
</evidence>
<proteinExistence type="inferred from homology"/>
<organism evidence="12">
    <name type="scientific">Thermosulfidibacter takaii</name>
    <dbReference type="NCBI Taxonomy" id="412593"/>
    <lineage>
        <taxon>Bacteria</taxon>
        <taxon>Pseudomonadati</taxon>
        <taxon>Thermosulfidibacterota</taxon>
        <taxon>Thermosulfidibacteria</taxon>
        <taxon>Thermosulfidibacterales</taxon>
        <taxon>Thermosulfidibacteraceae</taxon>
    </lineage>
</organism>
<sequence length="280" mass="30012">MDKGVTRRLWKDRVATLLVTILALVPFIPLALILLQLAVKGITSLNLQFLTSLPHPPGEEGGGVLNAIVGTAVLLALASALAVPTGILAGIYLSEYRDRTLPHAVRMAADLLQGTPSIVIGILAYAWVVRPMHHFSALAGGVALAIIMLPVIVRTTEEVLALVPRDLREAALALGVPRWRMILKVVLPTGMVGVTTGVLLSIARVAGETAPLLFTAFGNPFLSLKPTEPIDALPLVIFNYATSPYADWWRQAWAASLVLIVLVILLNVAARLLARRMKGE</sequence>
<feature type="transmembrane region" description="Helical" evidence="10">
    <location>
        <begin position="185"/>
        <end position="206"/>
    </location>
</feature>
<dbReference type="Proteomes" id="UP000885690">
    <property type="component" value="Unassembled WGS sequence"/>
</dbReference>
<comment type="subcellular location">
    <subcellularLocation>
        <location evidence="1 10">Cell membrane</location>
        <topology evidence="1 10">Multi-pass membrane protein</topology>
    </subcellularLocation>
</comment>
<keyword evidence="6" id="KW-0592">Phosphate transport</keyword>
<evidence type="ECO:0000256" key="9">
    <source>
        <dbReference type="ARBA" id="ARBA00023136"/>
    </source>
</evidence>
<evidence type="ECO:0000256" key="6">
    <source>
        <dbReference type="ARBA" id="ARBA00022592"/>
    </source>
</evidence>
<dbReference type="InterPro" id="IPR035906">
    <property type="entry name" value="MetI-like_sf"/>
</dbReference>
<feature type="transmembrane region" description="Helical" evidence="10">
    <location>
        <begin position="67"/>
        <end position="93"/>
    </location>
</feature>
<dbReference type="PANTHER" id="PTHR42922:SF1">
    <property type="entry name" value="PHOSPHATE TRANSPORT SYSTEM PERMEASE PROTEIN PSTA"/>
    <property type="match status" value="1"/>
</dbReference>
<dbReference type="InterPro" id="IPR051408">
    <property type="entry name" value="Phosphate_transprt_permease"/>
</dbReference>
<evidence type="ECO:0000256" key="7">
    <source>
        <dbReference type="ARBA" id="ARBA00022692"/>
    </source>
</evidence>
<dbReference type="PROSITE" id="PS50928">
    <property type="entry name" value="ABC_TM1"/>
    <property type="match status" value="1"/>
</dbReference>
<keyword evidence="5 10" id="KW-1003">Cell membrane</keyword>
<dbReference type="Pfam" id="PF00528">
    <property type="entry name" value="BPD_transp_1"/>
    <property type="match status" value="1"/>
</dbReference>
<evidence type="ECO:0000256" key="3">
    <source>
        <dbReference type="ARBA" id="ARBA00016864"/>
    </source>
</evidence>
<evidence type="ECO:0000259" key="11">
    <source>
        <dbReference type="PROSITE" id="PS50928"/>
    </source>
</evidence>
<keyword evidence="8 10" id="KW-1133">Transmembrane helix</keyword>
<dbReference type="GO" id="GO:0005886">
    <property type="term" value="C:plasma membrane"/>
    <property type="evidence" value="ECO:0007669"/>
    <property type="project" value="UniProtKB-SubCell"/>
</dbReference>
<keyword evidence="7 10" id="KW-0812">Transmembrane</keyword>
<dbReference type="InterPro" id="IPR000515">
    <property type="entry name" value="MetI-like"/>
</dbReference>
<dbReference type="CDD" id="cd06261">
    <property type="entry name" value="TM_PBP2"/>
    <property type="match status" value="1"/>
</dbReference>
<dbReference type="AlphaFoldDB" id="A0A7C0U5X7"/>
<protein>
    <recommendedName>
        <fullName evidence="3 10">Phosphate transport system permease protein PstA</fullName>
    </recommendedName>
</protein>
<evidence type="ECO:0000256" key="1">
    <source>
        <dbReference type="ARBA" id="ARBA00004651"/>
    </source>
</evidence>
<evidence type="ECO:0000256" key="2">
    <source>
        <dbReference type="ARBA" id="ARBA00007069"/>
    </source>
</evidence>
<accession>A0A7C0U5X7</accession>
<name>A0A7C0U5X7_9BACT</name>
<evidence type="ECO:0000256" key="4">
    <source>
        <dbReference type="ARBA" id="ARBA00022448"/>
    </source>
</evidence>